<dbReference type="PANTHER" id="PTHR48090:SF7">
    <property type="entry name" value="RFBJ PROTEIN"/>
    <property type="match status" value="1"/>
</dbReference>
<organism evidence="4 5">
    <name type="scientific">Streptomyces polygonati</name>
    <dbReference type="NCBI Taxonomy" id="1617087"/>
    <lineage>
        <taxon>Bacteria</taxon>
        <taxon>Bacillati</taxon>
        <taxon>Actinomycetota</taxon>
        <taxon>Actinomycetes</taxon>
        <taxon>Kitasatosporales</taxon>
        <taxon>Streptomycetaceae</taxon>
        <taxon>Streptomyces</taxon>
    </lineage>
</organism>
<sequence length="247" mass="26021">MNPIADVVLPCLDEAEALPRVLERIPPGWRAVVVDNGSTDGSARIAADLGATVVYEPRRGFGAACHAGLLAAQAEFVCFCDCDASLDPALLPDFVGRIAAGGTDLVLGRRRPVARGAFPPHARAGNIALARMLRRRTGLRLHDLGPLRAARREALLALGLTDRRSGYPLEMVVKAADAGWRITERDVPYHPRTGRSKVTGTWRGTWHAVRDMRAVLGAPPVTGAMPAGATDTAGVTSPVATGSAGGR</sequence>
<evidence type="ECO:0000259" key="3">
    <source>
        <dbReference type="Pfam" id="PF00535"/>
    </source>
</evidence>
<dbReference type="PANTHER" id="PTHR48090">
    <property type="entry name" value="UNDECAPRENYL-PHOSPHATE 4-DEOXY-4-FORMAMIDO-L-ARABINOSE TRANSFERASE-RELATED"/>
    <property type="match status" value="1"/>
</dbReference>
<feature type="domain" description="Glycosyltransferase 2-like" evidence="3">
    <location>
        <begin position="7"/>
        <end position="155"/>
    </location>
</feature>
<comment type="similarity">
    <text evidence="1">Belongs to the glycosyltransferase 2 family.</text>
</comment>
<protein>
    <submittedName>
        <fullName evidence="4">Glycosyltransferase family 2 protein</fullName>
    </submittedName>
</protein>
<gene>
    <name evidence="4" type="ORF">ACFO3J_12650</name>
</gene>
<evidence type="ECO:0000313" key="4">
    <source>
        <dbReference type="EMBL" id="MFC4032330.1"/>
    </source>
</evidence>
<dbReference type="Proteomes" id="UP001595765">
    <property type="component" value="Unassembled WGS sequence"/>
</dbReference>
<evidence type="ECO:0000256" key="1">
    <source>
        <dbReference type="ARBA" id="ARBA00006739"/>
    </source>
</evidence>
<evidence type="ECO:0000256" key="2">
    <source>
        <dbReference type="SAM" id="MobiDB-lite"/>
    </source>
</evidence>
<evidence type="ECO:0000313" key="5">
    <source>
        <dbReference type="Proteomes" id="UP001595765"/>
    </source>
</evidence>
<dbReference type="SUPFAM" id="SSF53448">
    <property type="entry name" value="Nucleotide-diphospho-sugar transferases"/>
    <property type="match status" value="1"/>
</dbReference>
<dbReference type="InterPro" id="IPR029044">
    <property type="entry name" value="Nucleotide-diphossugar_trans"/>
</dbReference>
<proteinExistence type="inferred from homology"/>
<reference evidence="5" key="1">
    <citation type="journal article" date="2019" name="Int. J. Syst. Evol. Microbiol.">
        <title>The Global Catalogue of Microorganisms (GCM) 10K type strain sequencing project: providing services to taxonomists for standard genome sequencing and annotation.</title>
        <authorList>
            <consortium name="The Broad Institute Genomics Platform"/>
            <consortium name="The Broad Institute Genome Sequencing Center for Infectious Disease"/>
            <person name="Wu L."/>
            <person name="Ma J."/>
        </authorList>
    </citation>
    <scope>NUCLEOTIDE SEQUENCE [LARGE SCALE GENOMIC DNA]</scope>
    <source>
        <strain evidence="5">CGMCC 4.7237</strain>
    </source>
</reference>
<dbReference type="CDD" id="cd04179">
    <property type="entry name" value="DPM_DPG-synthase_like"/>
    <property type="match status" value="1"/>
</dbReference>
<dbReference type="InterPro" id="IPR050256">
    <property type="entry name" value="Glycosyltransferase_2"/>
</dbReference>
<name>A0ABV8HK88_9ACTN</name>
<dbReference type="RefSeq" id="WP_386429165.1">
    <property type="nucleotide sequence ID" value="NZ_JBHSBB010000009.1"/>
</dbReference>
<dbReference type="Gene3D" id="3.90.550.10">
    <property type="entry name" value="Spore Coat Polysaccharide Biosynthesis Protein SpsA, Chain A"/>
    <property type="match status" value="1"/>
</dbReference>
<feature type="region of interest" description="Disordered" evidence="2">
    <location>
        <begin position="226"/>
        <end position="247"/>
    </location>
</feature>
<accession>A0ABV8HK88</accession>
<comment type="caution">
    <text evidence="4">The sequence shown here is derived from an EMBL/GenBank/DDBJ whole genome shotgun (WGS) entry which is preliminary data.</text>
</comment>
<dbReference type="EMBL" id="JBHSBB010000009">
    <property type="protein sequence ID" value="MFC4032330.1"/>
    <property type="molecule type" value="Genomic_DNA"/>
</dbReference>
<dbReference type="InterPro" id="IPR001173">
    <property type="entry name" value="Glyco_trans_2-like"/>
</dbReference>
<keyword evidence="5" id="KW-1185">Reference proteome</keyword>
<dbReference type="Pfam" id="PF00535">
    <property type="entry name" value="Glycos_transf_2"/>
    <property type="match status" value="1"/>
</dbReference>